<dbReference type="EMBL" id="JAAKZZ010000034">
    <property type="protein sequence ID" value="NGO67849.1"/>
    <property type="molecule type" value="Genomic_DNA"/>
</dbReference>
<organism evidence="2 3">
    <name type="scientific">Streptomyces boncukensis</name>
    <dbReference type="NCBI Taxonomy" id="2711219"/>
    <lineage>
        <taxon>Bacteria</taxon>
        <taxon>Bacillati</taxon>
        <taxon>Actinomycetota</taxon>
        <taxon>Actinomycetes</taxon>
        <taxon>Kitasatosporales</taxon>
        <taxon>Streptomycetaceae</taxon>
        <taxon>Streptomyces</taxon>
    </lineage>
</organism>
<evidence type="ECO:0000256" key="1">
    <source>
        <dbReference type="SAM" id="MobiDB-lite"/>
    </source>
</evidence>
<feature type="compositionally biased region" description="Basic and acidic residues" evidence="1">
    <location>
        <begin position="272"/>
        <end position="289"/>
    </location>
</feature>
<name>A0A6G4WRE7_9ACTN</name>
<feature type="compositionally biased region" description="Basic and acidic residues" evidence="1">
    <location>
        <begin position="158"/>
        <end position="169"/>
    </location>
</feature>
<reference evidence="2 3" key="1">
    <citation type="submission" date="2020-02" db="EMBL/GenBank/DDBJ databases">
        <title>Whole-genome analyses of novel actinobacteria.</title>
        <authorList>
            <person name="Sahin N."/>
            <person name="Tatar D."/>
        </authorList>
    </citation>
    <scope>NUCLEOTIDE SEQUENCE [LARGE SCALE GENOMIC DNA]</scope>
    <source>
        <strain evidence="2 3">SB3404</strain>
    </source>
</reference>
<dbReference type="Proteomes" id="UP000477722">
    <property type="component" value="Unassembled WGS sequence"/>
</dbReference>
<feature type="region of interest" description="Disordered" evidence="1">
    <location>
        <begin position="129"/>
        <end position="229"/>
    </location>
</feature>
<proteinExistence type="predicted"/>
<sequence length="328" mass="36020">MSHEQQQPERKSGCPPHEFGNALVWRWSKQMPRTLKGGFLTMLYALRAMVTASGETRFSGDGKPIRIQDIAKAAGCREQDARRYLDAAIRAGVVMTVGERRRGRPTVYRLLLCPRPDWAGAADYLKATARPRKTDEDDGSSGHRGTNSEGGEVQATEARTDGEEVRATEARTGSGHKGTNGSGHRGTNNPGVTQERTQEMAGVVPQPEERAGARAADESTQPEEPEARQCPNCKTGRIVRPDRDRCGGCLREAQTGVQGAFLLPLNGGGQDAPRKRPERVPWPKEDPTAPRRTCGCGREYRLRDSEQCPTCLVAAEEQRRELEAVRHG</sequence>
<comment type="caution">
    <text evidence="2">The sequence shown here is derived from an EMBL/GenBank/DDBJ whole genome shotgun (WGS) entry which is preliminary data.</text>
</comment>
<protein>
    <submittedName>
        <fullName evidence="2">Uncharacterized protein</fullName>
    </submittedName>
</protein>
<keyword evidence="3" id="KW-1185">Reference proteome</keyword>
<feature type="compositionally biased region" description="Basic and acidic residues" evidence="1">
    <location>
        <begin position="207"/>
        <end position="217"/>
    </location>
</feature>
<accession>A0A6G4WRE7</accession>
<dbReference type="AlphaFoldDB" id="A0A6G4WRE7"/>
<dbReference type="RefSeq" id="WP_165297506.1">
    <property type="nucleotide sequence ID" value="NZ_JAAKZZ010000034.1"/>
</dbReference>
<feature type="compositionally biased region" description="Gly residues" evidence="1">
    <location>
        <begin position="175"/>
        <end position="184"/>
    </location>
</feature>
<evidence type="ECO:0000313" key="2">
    <source>
        <dbReference type="EMBL" id="NGO67849.1"/>
    </source>
</evidence>
<feature type="region of interest" description="Disordered" evidence="1">
    <location>
        <begin position="264"/>
        <end position="291"/>
    </location>
</feature>
<feature type="compositionally biased region" description="Polar residues" evidence="1">
    <location>
        <begin position="185"/>
        <end position="195"/>
    </location>
</feature>
<evidence type="ECO:0000313" key="3">
    <source>
        <dbReference type="Proteomes" id="UP000477722"/>
    </source>
</evidence>
<gene>
    <name evidence="2" type="ORF">G5C65_05660</name>
</gene>